<evidence type="ECO:0000313" key="2">
    <source>
        <dbReference type="EMBL" id="JAE22933.1"/>
    </source>
</evidence>
<feature type="region of interest" description="Disordered" evidence="1">
    <location>
        <begin position="1"/>
        <end position="75"/>
    </location>
</feature>
<feature type="compositionally biased region" description="Basic and acidic residues" evidence="1">
    <location>
        <begin position="12"/>
        <end position="21"/>
    </location>
</feature>
<proteinExistence type="predicted"/>
<reference evidence="2" key="2">
    <citation type="journal article" date="2015" name="Data Brief">
        <title>Shoot transcriptome of the giant reed, Arundo donax.</title>
        <authorList>
            <person name="Barrero R.A."/>
            <person name="Guerrero F.D."/>
            <person name="Moolhuijzen P."/>
            <person name="Goolsby J.A."/>
            <person name="Tidwell J."/>
            <person name="Bellgard S.E."/>
            <person name="Bellgard M.I."/>
        </authorList>
    </citation>
    <scope>NUCLEOTIDE SEQUENCE</scope>
    <source>
        <tissue evidence="2">Shoot tissue taken approximately 20 cm above the soil surface</tissue>
    </source>
</reference>
<dbReference type="EMBL" id="GBRH01174963">
    <property type="protein sequence ID" value="JAE22933.1"/>
    <property type="molecule type" value="Transcribed_RNA"/>
</dbReference>
<name>A0A0A9GQG4_ARUDO</name>
<accession>A0A0A9GQG4</accession>
<dbReference type="AlphaFoldDB" id="A0A0A9GQG4"/>
<evidence type="ECO:0000256" key="1">
    <source>
        <dbReference type="SAM" id="MobiDB-lite"/>
    </source>
</evidence>
<reference evidence="2" key="1">
    <citation type="submission" date="2014-09" db="EMBL/GenBank/DDBJ databases">
        <authorList>
            <person name="Magalhaes I.L.F."/>
            <person name="Oliveira U."/>
            <person name="Santos F.R."/>
            <person name="Vidigal T.H.D.A."/>
            <person name="Brescovit A.D."/>
            <person name="Santos A.J."/>
        </authorList>
    </citation>
    <scope>NUCLEOTIDE SEQUENCE</scope>
    <source>
        <tissue evidence="2">Shoot tissue taken approximately 20 cm above the soil surface</tissue>
    </source>
</reference>
<organism evidence="2">
    <name type="scientific">Arundo donax</name>
    <name type="common">Giant reed</name>
    <name type="synonym">Donax arundinaceus</name>
    <dbReference type="NCBI Taxonomy" id="35708"/>
    <lineage>
        <taxon>Eukaryota</taxon>
        <taxon>Viridiplantae</taxon>
        <taxon>Streptophyta</taxon>
        <taxon>Embryophyta</taxon>
        <taxon>Tracheophyta</taxon>
        <taxon>Spermatophyta</taxon>
        <taxon>Magnoliopsida</taxon>
        <taxon>Liliopsida</taxon>
        <taxon>Poales</taxon>
        <taxon>Poaceae</taxon>
        <taxon>PACMAD clade</taxon>
        <taxon>Arundinoideae</taxon>
        <taxon>Arundineae</taxon>
        <taxon>Arundo</taxon>
    </lineage>
</organism>
<protein>
    <submittedName>
        <fullName evidence="2">Uncharacterized protein</fullName>
    </submittedName>
</protein>
<sequence length="75" mass="8021">MIDWVDWVRASGTRDRDEARRPRPRVRGGVLMAGGEHAHGGHGVTMERAHDRKRGLRLGPSAGGGGRGDGPSSPK</sequence>